<dbReference type="SUPFAM" id="SSF56349">
    <property type="entry name" value="DNA breaking-rejoining enzymes"/>
    <property type="match status" value="1"/>
</dbReference>
<keyword evidence="3" id="KW-1185">Reference proteome</keyword>
<dbReference type="InterPro" id="IPR011010">
    <property type="entry name" value="DNA_brk_join_enz"/>
</dbReference>
<evidence type="ECO:0000313" key="2">
    <source>
        <dbReference type="EMBL" id="GLS89021.1"/>
    </source>
</evidence>
<comment type="caution">
    <text evidence="2">The sequence shown here is derived from an EMBL/GenBank/DDBJ whole genome shotgun (WGS) entry which is preliminary data.</text>
</comment>
<organism evidence="2 3">
    <name type="scientific">Psychromonas marina</name>
    <dbReference type="NCBI Taxonomy" id="88364"/>
    <lineage>
        <taxon>Bacteria</taxon>
        <taxon>Pseudomonadati</taxon>
        <taxon>Pseudomonadota</taxon>
        <taxon>Gammaproteobacteria</taxon>
        <taxon>Alteromonadales</taxon>
        <taxon>Psychromonadaceae</taxon>
        <taxon>Psychromonas</taxon>
    </lineage>
</organism>
<evidence type="ECO:0000256" key="1">
    <source>
        <dbReference type="ARBA" id="ARBA00023172"/>
    </source>
</evidence>
<dbReference type="Gene3D" id="1.10.443.10">
    <property type="entry name" value="Intergrase catalytic core"/>
    <property type="match status" value="1"/>
</dbReference>
<dbReference type="InterPro" id="IPR013762">
    <property type="entry name" value="Integrase-like_cat_sf"/>
</dbReference>
<dbReference type="RefSeq" id="WP_284202143.1">
    <property type="nucleotide sequence ID" value="NZ_BSPQ01000001.1"/>
</dbReference>
<name>A0ABQ6DV89_9GAMM</name>
<keyword evidence="1" id="KW-0233">DNA recombination</keyword>
<protein>
    <recommendedName>
        <fullName evidence="4">Site-specific integrase</fullName>
    </recommendedName>
</protein>
<proteinExistence type="predicted"/>
<accession>A0ABQ6DV89</accession>
<sequence>MNNILKLAPNTVLTYLEYSHNNSETLLPYQQHALTPEDFHWVLARWPDKSVLLRTLTYEHYLQLNQAINQVPTGKRKHYRQALNAIFMYLYDIAQWQLPKRTEKLFVDRDLVWFTRLSEQAALAYDLWQGYQEAQDNVLKNQAPPCAAQAALTIALEVAPLSLNHLTAILNNPACLERTGQQTQLKVFHYQPPSTTYQETEATFTRYHLTLHSYCFLDKYYQTKPPSLTRRQLLNQLNEHISTAPYHLGACSAPQWHTLFQSLWHHRDNVPPTLLKDISQPERHVDFDVTPPSPKQQKKLLAALYQQDWLTDKKRNAIAVSSKPRWPQRQLIKQRFDKGNTSSCVIPDLKPDNVLEHYLFLYCRELILYGGVQRESLSKATITKYCNIEVCFNDEPLSYEVAIDQEQLQQWAKRVYEKQESDTHKGLVHYFFRFLTTQALTDHLDIDAFESPSLAPTVDPFRIPLTALHEIVDALLTHSEGTLLQRLYCAVSAIIAYFAMLRRGEALRLRIKDIIPLSDKSTAFRITVMKTIEGDTKNHKARTLDVVLPESMAILIHIAIQLKKGCHSHVPLIGFDKETMSSRQLNYLLPVTRAIKVNCGQKARYHHLRKSGIHLSKQQMLQLAYLHPTHDLGAYADLKPMLSPEIVRKKFNYWLEGRDDREINDNLLFDQFTRQVGHQHYATTRWSYLHGTQWLFPYLRPQQASSAQQTFSHAQLRFLFGLSSDSNDLSRQLALLSEHYSNLSISDKQKHPLQLSEHALRAYLWPTKTNHNSESVAEKANENPKYYYQQWGQSATKQHASFIDQLFLNMRMKNYFNFNVLSQVWAGAGKHSPRSLSKTQRTALSGLGTITLLSGKREVTAPNDRDNKGSLIASDQPPRSSLQIQVASNARNAGYFEAVFRQPEWQWLACSFALTVNRKTKVARLLNLVNTSYAKGKEKVTVIKQPEGASHLSITLTPKFPVPELVLQQALQTLTS</sequence>
<dbReference type="EMBL" id="BSPQ01000001">
    <property type="protein sequence ID" value="GLS89021.1"/>
    <property type="molecule type" value="Genomic_DNA"/>
</dbReference>
<evidence type="ECO:0008006" key="4">
    <source>
        <dbReference type="Google" id="ProtNLM"/>
    </source>
</evidence>
<evidence type="ECO:0000313" key="3">
    <source>
        <dbReference type="Proteomes" id="UP001157353"/>
    </source>
</evidence>
<dbReference type="Proteomes" id="UP001157353">
    <property type="component" value="Unassembled WGS sequence"/>
</dbReference>
<gene>
    <name evidence="2" type="ORF">GCM10007916_00880</name>
</gene>
<reference evidence="3" key="1">
    <citation type="journal article" date="2019" name="Int. J. Syst. Evol. Microbiol.">
        <title>The Global Catalogue of Microorganisms (GCM) 10K type strain sequencing project: providing services to taxonomists for standard genome sequencing and annotation.</title>
        <authorList>
            <consortium name="The Broad Institute Genomics Platform"/>
            <consortium name="The Broad Institute Genome Sequencing Center for Infectious Disease"/>
            <person name="Wu L."/>
            <person name="Ma J."/>
        </authorList>
    </citation>
    <scope>NUCLEOTIDE SEQUENCE [LARGE SCALE GENOMIC DNA]</scope>
    <source>
        <strain evidence="3">NBRC 103166</strain>
    </source>
</reference>